<name>A0A2N5VXE7_9BASI</name>
<dbReference type="Gene3D" id="3.40.50.300">
    <property type="entry name" value="P-loop containing nucleotide triphosphate hydrolases"/>
    <property type="match status" value="1"/>
</dbReference>
<comment type="caution">
    <text evidence="3">The sequence shown here is derived from an EMBL/GenBank/DDBJ whole genome shotgun (WGS) entry which is preliminary data.</text>
</comment>
<dbReference type="InterPro" id="IPR027417">
    <property type="entry name" value="P-loop_NTPase"/>
</dbReference>
<dbReference type="STRING" id="200324.A0A2N5VXE7"/>
<feature type="compositionally biased region" description="Polar residues" evidence="1">
    <location>
        <begin position="900"/>
        <end position="922"/>
    </location>
</feature>
<evidence type="ECO:0000259" key="2">
    <source>
        <dbReference type="Pfam" id="PF00004"/>
    </source>
</evidence>
<keyword evidence="4" id="KW-1185">Reference proteome</keyword>
<feature type="region of interest" description="Disordered" evidence="1">
    <location>
        <begin position="456"/>
        <end position="483"/>
    </location>
</feature>
<feature type="compositionally biased region" description="Basic residues" evidence="1">
    <location>
        <begin position="75"/>
        <end position="88"/>
    </location>
</feature>
<feature type="region of interest" description="Disordered" evidence="1">
    <location>
        <begin position="376"/>
        <end position="412"/>
    </location>
</feature>
<dbReference type="InterPro" id="IPR003959">
    <property type="entry name" value="ATPase_AAA_core"/>
</dbReference>
<feature type="region of interest" description="Disordered" evidence="1">
    <location>
        <begin position="581"/>
        <end position="611"/>
    </location>
</feature>
<evidence type="ECO:0000313" key="4">
    <source>
        <dbReference type="Proteomes" id="UP000235388"/>
    </source>
</evidence>
<dbReference type="Proteomes" id="UP000235388">
    <property type="component" value="Unassembled WGS sequence"/>
</dbReference>
<dbReference type="Pfam" id="PF00004">
    <property type="entry name" value="AAA"/>
    <property type="match status" value="1"/>
</dbReference>
<evidence type="ECO:0000256" key="1">
    <source>
        <dbReference type="SAM" id="MobiDB-lite"/>
    </source>
</evidence>
<feature type="region of interest" description="Disordered" evidence="1">
    <location>
        <begin position="835"/>
        <end position="879"/>
    </location>
</feature>
<protein>
    <recommendedName>
        <fullName evidence="2">ATPase AAA-type core domain-containing protein</fullName>
    </recommendedName>
</protein>
<dbReference type="PANTHER" id="PTHR23389:SF21">
    <property type="entry name" value="ATPASE FAMILY AAA DOMAIN-CONTAINING PROTEIN 5"/>
    <property type="match status" value="1"/>
</dbReference>
<feature type="compositionally biased region" description="Basic and acidic residues" evidence="1">
    <location>
        <begin position="162"/>
        <end position="172"/>
    </location>
</feature>
<dbReference type="GO" id="GO:0005634">
    <property type="term" value="C:nucleus"/>
    <property type="evidence" value="ECO:0007669"/>
    <property type="project" value="TreeGrafter"/>
</dbReference>
<feature type="compositionally biased region" description="Basic residues" evidence="1">
    <location>
        <begin position="151"/>
        <end position="161"/>
    </location>
</feature>
<reference evidence="3 4" key="1">
    <citation type="submission" date="2017-11" db="EMBL/GenBank/DDBJ databases">
        <title>De novo assembly and phasing of dikaryotic genomes from two isolates of Puccinia coronata f. sp. avenae, the causal agent of oat crown rust.</title>
        <authorList>
            <person name="Miller M.E."/>
            <person name="Zhang Y."/>
            <person name="Omidvar V."/>
            <person name="Sperschneider J."/>
            <person name="Schwessinger B."/>
            <person name="Raley C."/>
            <person name="Palmer J.M."/>
            <person name="Garnica D."/>
            <person name="Upadhyaya N."/>
            <person name="Rathjen J."/>
            <person name="Taylor J.M."/>
            <person name="Park R.F."/>
            <person name="Dodds P.N."/>
            <person name="Hirsch C.D."/>
            <person name="Kianian S.F."/>
            <person name="Figueroa M."/>
        </authorList>
    </citation>
    <scope>NUCLEOTIDE SEQUENCE [LARGE SCALE GENOMIC DNA]</scope>
    <source>
        <strain evidence="3">12NC29</strain>
    </source>
</reference>
<dbReference type="GO" id="GO:0016887">
    <property type="term" value="F:ATP hydrolysis activity"/>
    <property type="evidence" value="ECO:0007669"/>
    <property type="project" value="InterPro"/>
</dbReference>
<feature type="domain" description="ATPase AAA-type core" evidence="2">
    <location>
        <begin position="526"/>
        <end position="570"/>
    </location>
</feature>
<dbReference type="GO" id="GO:0005524">
    <property type="term" value="F:ATP binding"/>
    <property type="evidence" value="ECO:0007669"/>
    <property type="project" value="InterPro"/>
</dbReference>
<gene>
    <name evidence="3" type="ORF">PCANC_05386</name>
</gene>
<dbReference type="EMBL" id="PGCJ01000043">
    <property type="protein sequence ID" value="PLW54668.1"/>
    <property type="molecule type" value="Genomic_DNA"/>
</dbReference>
<dbReference type="AlphaFoldDB" id="A0A2N5VXE7"/>
<organism evidence="3 4">
    <name type="scientific">Puccinia coronata f. sp. avenae</name>
    <dbReference type="NCBI Taxonomy" id="200324"/>
    <lineage>
        <taxon>Eukaryota</taxon>
        <taxon>Fungi</taxon>
        <taxon>Dikarya</taxon>
        <taxon>Basidiomycota</taxon>
        <taxon>Pucciniomycotina</taxon>
        <taxon>Pucciniomycetes</taxon>
        <taxon>Pucciniales</taxon>
        <taxon>Pucciniaceae</taxon>
        <taxon>Puccinia</taxon>
    </lineage>
</organism>
<dbReference type="SUPFAM" id="SSF52540">
    <property type="entry name" value="P-loop containing nucleoside triphosphate hydrolases"/>
    <property type="match status" value="1"/>
</dbReference>
<feature type="region of interest" description="Disordered" evidence="1">
    <location>
        <begin position="1"/>
        <end position="172"/>
    </location>
</feature>
<sequence length="1192" mass="134351">MSHPSITSFFLPLQQTNSKTTKKVTEAISDEASNQKPKDHPLKKRKSNQQASKKGAALDSEGQASDDATENPSTKRLKSSNVNHKKKEKSNEKPLLTKTHHLNSTLVSRSSTPPPHPTSQSTPITIDLTLDSPENMKKIDKSFTNFGTRNKPGKKSTFKTTHHPEPPPKEDKVATKCKTFADFEEARRQKQLRNSRPIVEASWPSGDHLHQRFLDELAVDFEPSLETLNALGLKKNKGKKPLRLWSMDEAEDKRWMKDIKMSEDDTSDPIQPVTLERLELQPPVNLIQDIKTNPIYRHPLLARLIKLISWPHQDPIPYDHPTLRRQHHRSTDSLTHLWTTSFAPQKATEVLGTRNLQNALTLKSWLREIALKEATHPNPVHQDVSSTRAKNESSQKKGSTKRRKQKTEEKKRVIIRAVETRKRRKKRRLVDGGDESDGMKDFIVSDEDEDTIYAHDVSNSDSEGHSIVGGCSPRKRHRSMSPRKRLRSISVIHPEIVPTTQQSPDKNAEEEEPEAKFEFDNLTNLILLKGPHGTGKSCAVHAVAEELGWDVFEVNPSQLRTRKEVDRLIGDVSKNHVLSCSSKPSAFKSRPSTSAAPAALSDSKPRASKPAAKAINPFEKMMQATKSVPQHSLIEEDVSVWIPSKLENSDAGNTGQQNNKKTKQSLILLEEVDIVFGQDKDFWAGVIELVSKSMRPVVMTCNDESLLPMESLPVQTVLEFEPAEVEQVSGFLEVVCLVSGFLVDRKLLERLYLEHVYRLPVGLKLMRRKCSSTHQLEIFQEPSPPPILASTDCDSSADLRRTMCQLQFYCQWSISSRFSGVDWLDLQDDRTSKMLFCSNPVPSPPSLRRHLQQQQQQQQEEEEEDCLSRTPDRHDPHPFDRFEDVHFELDWLHRFLSQHLSNSPGSQQQQPERQDSRPQCLSASHGEAQQLELLARAHDGLSFGDAYIDKDCEIEVHQFESELTLSSSDNVSLASRSGAGAVEIMRAELGPAVQGDEADEQHSLEEAQIIHPKRPFSAAHHRPESEAFQTLLHSIFSLFFSPDSHLLTVGISSKATTSYLLKFFKTFSHAHLVQTRSARLREMDRYMDFGGSRAFVIPLVDYILEYCPMVRRVFEAEYAADRTVNHPGRLTRASAAAAAAASSEAAVDGDMSRLAAAHLASSSSAIYRHDVVLSLDADEIQLFRNASDRFLL</sequence>
<proteinExistence type="predicted"/>
<evidence type="ECO:0000313" key="3">
    <source>
        <dbReference type="EMBL" id="PLW54668.1"/>
    </source>
</evidence>
<dbReference type="OrthoDB" id="9996895at2759"/>
<feature type="compositionally biased region" description="Basic and acidic residues" evidence="1">
    <location>
        <begin position="866"/>
        <end position="879"/>
    </location>
</feature>
<feature type="region of interest" description="Disordered" evidence="1">
    <location>
        <begin position="422"/>
        <end position="441"/>
    </location>
</feature>
<accession>A0A2N5VXE7</accession>
<dbReference type="GO" id="GO:0003677">
    <property type="term" value="F:DNA binding"/>
    <property type="evidence" value="ECO:0007669"/>
    <property type="project" value="TreeGrafter"/>
</dbReference>
<feature type="compositionally biased region" description="Polar residues" evidence="1">
    <location>
        <begin position="581"/>
        <end position="595"/>
    </location>
</feature>
<feature type="region of interest" description="Disordered" evidence="1">
    <location>
        <begin position="900"/>
        <end position="924"/>
    </location>
</feature>
<dbReference type="PANTHER" id="PTHR23389">
    <property type="entry name" value="CHROMOSOME TRANSMISSION FIDELITY FACTOR 18"/>
    <property type="match status" value="1"/>
</dbReference>
<feature type="compositionally biased region" description="Polar residues" evidence="1">
    <location>
        <begin position="1"/>
        <end position="19"/>
    </location>
</feature>
<feature type="compositionally biased region" description="Basic residues" evidence="1">
    <location>
        <begin position="473"/>
        <end position="483"/>
    </location>
</feature>